<evidence type="ECO:0000313" key="2">
    <source>
        <dbReference type="Proteomes" id="UP000192257"/>
    </source>
</evidence>
<keyword evidence="2" id="KW-1185">Reference proteome</keyword>
<organism evidence="1 2">
    <name type="scientific">Trypanosoma theileri</name>
    <dbReference type="NCBI Taxonomy" id="67003"/>
    <lineage>
        <taxon>Eukaryota</taxon>
        <taxon>Discoba</taxon>
        <taxon>Euglenozoa</taxon>
        <taxon>Kinetoplastea</taxon>
        <taxon>Metakinetoplastina</taxon>
        <taxon>Trypanosomatida</taxon>
        <taxon>Trypanosomatidae</taxon>
        <taxon>Trypanosoma</taxon>
    </lineage>
</organism>
<accession>A0A1X0NVU8</accession>
<dbReference type="AlphaFoldDB" id="A0A1X0NVU8"/>
<dbReference type="STRING" id="67003.A0A1X0NVU8"/>
<proteinExistence type="predicted"/>
<reference evidence="1 2" key="1">
    <citation type="submission" date="2017-03" db="EMBL/GenBank/DDBJ databases">
        <title>An alternative strategy for trypanosome survival in the mammalian bloodstream revealed through genome and transcriptome analysis of the ubiquitous bovine parasite Trypanosoma (Megatrypanum) theileri.</title>
        <authorList>
            <person name="Kelly S."/>
            <person name="Ivens A."/>
            <person name="Mott A."/>
            <person name="O'Neill E."/>
            <person name="Emms D."/>
            <person name="Macleod O."/>
            <person name="Voorheis P."/>
            <person name="Matthews J."/>
            <person name="Matthews K."/>
            <person name="Carrington M."/>
        </authorList>
    </citation>
    <scope>NUCLEOTIDE SEQUENCE [LARGE SCALE GENOMIC DNA]</scope>
    <source>
        <strain evidence="1">Edinburgh</strain>
    </source>
</reference>
<dbReference type="VEuPathDB" id="TriTrypDB:TM35_000151720"/>
<sequence>MTSLYANLVNWIQERFAEMAALEEEEAAVRNKYKHEFNDSIKEIEKHHFALKEMLNGWILDWFFNFLTFTKLCVKKRNYHSFHTWLSQRIDSMISSMLVLFMQLLKLTAGTDAESKRKNRK</sequence>
<name>A0A1X0NVU8_9TRYP</name>
<comment type="caution">
    <text evidence="1">The sequence shown here is derived from an EMBL/GenBank/DDBJ whole genome shotgun (WGS) entry which is preliminary data.</text>
</comment>
<dbReference type="Proteomes" id="UP000192257">
    <property type="component" value="Unassembled WGS sequence"/>
</dbReference>
<evidence type="ECO:0000313" key="1">
    <source>
        <dbReference type="EMBL" id="ORC88741.1"/>
    </source>
</evidence>
<protein>
    <submittedName>
        <fullName evidence="1">Uncharacterized protein</fullName>
    </submittedName>
</protein>
<dbReference type="GeneID" id="39985604"/>
<dbReference type="RefSeq" id="XP_028882807.1">
    <property type="nucleotide sequence ID" value="XM_029025824.1"/>
</dbReference>
<dbReference type="EMBL" id="NBCO01000015">
    <property type="protein sequence ID" value="ORC88741.1"/>
    <property type="molecule type" value="Genomic_DNA"/>
</dbReference>
<gene>
    <name evidence="1" type="ORF">TM35_000151720</name>
</gene>